<dbReference type="CDD" id="cd00268">
    <property type="entry name" value="DEADc"/>
    <property type="match status" value="1"/>
</dbReference>
<dbReference type="InterPro" id="IPR001650">
    <property type="entry name" value="Helicase_C-like"/>
</dbReference>
<evidence type="ECO:0000259" key="9">
    <source>
        <dbReference type="PROSITE" id="PS51194"/>
    </source>
</evidence>
<dbReference type="SMART" id="SM00490">
    <property type="entry name" value="HELICc"/>
    <property type="match status" value="1"/>
</dbReference>
<dbReference type="CDD" id="cd18787">
    <property type="entry name" value="SF2_C_DEAD"/>
    <property type="match status" value="1"/>
</dbReference>
<dbReference type="Pfam" id="PF00270">
    <property type="entry name" value="DEAD"/>
    <property type="match status" value="1"/>
</dbReference>
<proteinExistence type="inferred from homology"/>
<evidence type="ECO:0000313" key="10">
    <source>
        <dbReference type="EMBL" id="MXV52142.1"/>
    </source>
</evidence>
<feature type="region of interest" description="Disordered" evidence="7">
    <location>
        <begin position="358"/>
        <end position="398"/>
    </location>
</feature>
<feature type="domain" description="Helicase ATP-binding" evidence="8">
    <location>
        <begin position="20"/>
        <end position="194"/>
    </location>
</feature>
<evidence type="ECO:0000256" key="3">
    <source>
        <dbReference type="ARBA" id="ARBA00022806"/>
    </source>
</evidence>
<evidence type="ECO:0000259" key="8">
    <source>
        <dbReference type="PROSITE" id="PS51192"/>
    </source>
</evidence>
<dbReference type="GO" id="GO:0005829">
    <property type="term" value="C:cytosol"/>
    <property type="evidence" value="ECO:0007669"/>
    <property type="project" value="TreeGrafter"/>
</dbReference>
<name>A0A7K1YC12_9SPHI</name>
<keyword evidence="4 6" id="KW-0067">ATP-binding</keyword>
<accession>A0A7K1YC12</accession>
<dbReference type="InterPro" id="IPR000629">
    <property type="entry name" value="RNA-helicase_DEAD-box_CS"/>
</dbReference>
<evidence type="ECO:0000256" key="2">
    <source>
        <dbReference type="ARBA" id="ARBA00022801"/>
    </source>
</evidence>
<reference evidence="10 11" key="1">
    <citation type="submission" date="2019-11" db="EMBL/GenBank/DDBJ databases">
        <title>Pedobacter sp. HMF7647 Genome sequencing and assembly.</title>
        <authorList>
            <person name="Kang H."/>
            <person name="Kim H."/>
            <person name="Joh K."/>
        </authorList>
    </citation>
    <scope>NUCLEOTIDE SEQUENCE [LARGE SCALE GENOMIC DNA]</scope>
    <source>
        <strain evidence="10 11">HMF7647</strain>
    </source>
</reference>
<dbReference type="PANTHER" id="PTHR47959">
    <property type="entry name" value="ATP-DEPENDENT RNA HELICASE RHLE-RELATED"/>
    <property type="match status" value="1"/>
</dbReference>
<keyword evidence="3 6" id="KW-0347">Helicase</keyword>
<comment type="similarity">
    <text evidence="5 6">Belongs to the DEAD box helicase family.</text>
</comment>
<dbReference type="Pfam" id="PF00271">
    <property type="entry name" value="Helicase_C"/>
    <property type="match status" value="1"/>
</dbReference>
<dbReference type="PANTHER" id="PTHR47959:SF13">
    <property type="entry name" value="ATP-DEPENDENT RNA HELICASE RHLE"/>
    <property type="match status" value="1"/>
</dbReference>
<keyword evidence="2 6" id="KW-0378">Hydrolase</keyword>
<comment type="caution">
    <text evidence="10">The sequence shown here is derived from an EMBL/GenBank/DDBJ whole genome shotgun (WGS) entry which is preliminary data.</text>
</comment>
<dbReference type="GO" id="GO:0003724">
    <property type="term" value="F:RNA helicase activity"/>
    <property type="evidence" value="ECO:0007669"/>
    <property type="project" value="UniProtKB-ARBA"/>
</dbReference>
<dbReference type="InterPro" id="IPR014001">
    <property type="entry name" value="Helicase_ATP-bd"/>
</dbReference>
<dbReference type="GO" id="GO:0003676">
    <property type="term" value="F:nucleic acid binding"/>
    <property type="evidence" value="ECO:0007669"/>
    <property type="project" value="InterPro"/>
</dbReference>
<evidence type="ECO:0000256" key="7">
    <source>
        <dbReference type="SAM" id="MobiDB-lite"/>
    </source>
</evidence>
<sequence>MEGLSNMGYKQPTAIQQQAIPAILQNKDLIACAQTGTGKTASFILPVMHHIIQSKDRHVSTLILVPTRELAVQIDQHVEGFSYFTDVSSIAVYGGGDGSVYEQQRRALIHGTDIIIATPGRLIAHLVSGIVKLDYLQHLVLDEADRMLDMGFSDDIMRIVSYLPKKRQTLLFSATMPPKIRTLANKLLHEPEQINVAISQPASGILQQAYMVFDEQKIPLIESLLKDTEYKSIIVFASRKDKVKDLEKSFKKIKIESKAFHSDLDQSEREIIMRSFKNKQLRVIIGTDVLSRGIDITGIDLVVNFDVPPDPEDYIHRIGRTARAESTGTAITFINEKDQRRFSSIENLIGREIDKLSLPEGFGDAPVYNPKAKSSNDNNKRRNWKKKKPQQQQNKTPN</sequence>
<dbReference type="SMART" id="SM00487">
    <property type="entry name" value="DEXDc"/>
    <property type="match status" value="1"/>
</dbReference>
<dbReference type="GO" id="GO:0005524">
    <property type="term" value="F:ATP binding"/>
    <property type="evidence" value="ECO:0007669"/>
    <property type="project" value="UniProtKB-KW"/>
</dbReference>
<dbReference type="SUPFAM" id="SSF52540">
    <property type="entry name" value="P-loop containing nucleoside triphosphate hydrolases"/>
    <property type="match status" value="1"/>
</dbReference>
<dbReference type="Proteomes" id="UP000466586">
    <property type="component" value="Unassembled WGS sequence"/>
</dbReference>
<dbReference type="PROSITE" id="PS51194">
    <property type="entry name" value="HELICASE_CTER"/>
    <property type="match status" value="1"/>
</dbReference>
<evidence type="ECO:0000256" key="1">
    <source>
        <dbReference type="ARBA" id="ARBA00022741"/>
    </source>
</evidence>
<dbReference type="PROSITE" id="PS51192">
    <property type="entry name" value="HELICASE_ATP_BIND_1"/>
    <property type="match status" value="1"/>
</dbReference>
<dbReference type="EMBL" id="WVHT01000006">
    <property type="protein sequence ID" value="MXV52142.1"/>
    <property type="molecule type" value="Genomic_DNA"/>
</dbReference>
<keyword evidence="11" id="KW-1185">Reference proteome</keyword>
<dbReference type="Gene3D" id="3.40.50.300">
    <property type="entry name" value="P-loop containing nucleotide triphosphate hydrolases"/>
    <property type="match status" value="2"/>
</dbReference>
<gene>
    <name evidence="10" type="ORF">GS399_14280</name>
</gene>
<dbReference type="AlphaFoldDB" id="A0A7K1YC12"/>
<evidence type="ECO:0000256" key="6">
    <source>
        <dbReference type="RuleBase" id="RU000492"/>
    </source>
</evidence>
<dbReference type="InterPro" id="IPR011545">
    <property type="entry name" value="DEAD/DEAH_box_helicase_dom"/>
</dbReference>
<evidence type="ECO:0000256" key="4">
    <source>
        <dbReference type="ARBA" id="ARBA00022840"/>
    </source>
</evidence>
<dbReference type="GO" id="GO:0016787">
    <property type="term" value="F:hydrolase activity"/>
    <property type="evidence" value="ECO:0007669"/>
    <property type="project" value="UniProtKB-KW"/>
</dbReference>
<evidence type="ECO:0000313" key="11">
    <source>
        <dbReference type="Proteomes" id="UP000466586"/>
    </source>
</evidence>
<organism evidence="10 11">
    <name type="scientific">Hufsiella arboris</name>
    <dbReference type="NCBI Taxonomy" id="2695275"/>
    <lineage>
        <taxon>Bacteria</taxon>
        <taxon>Pseudomonadati</taxon>
        <taxon>Bacteroidota</taxon>
        <taxon>Sphingobacteriia</taxon>
        <taxon>Sphingobacteriales</taxon>
        <taxon>Sphingobacteriaceae</taxon>
        <taxon>Hufsiella</taxon>
    </lineage>
</organism>
<dbReference type="InterPro" id="IPR027417">
    <property type="entry name" value="P-loop_NTPase"/>
</dbReference>
<dbReference type="InterPro" id="IPR044742">
    <property type="entry name" value="DEAD/DEAH_RhlB"/>
</dbReference>
<dbReference type="InterPro" id="IPR050079">
    <property type="entry name" value="DEAD_box_RNA_helicase"/>
</dbReference>
<keyword evidence="1 6" id="KW-0547">Nucleotide-binding</keyword>
<evidence type="ECO:0000256" key="5">
    <source>
        <dbReference type="ARBA" id="ARBA00038437"/>
    </source>
</evidence>
<feature type="domain" description="Helicase C-terminal" evidence="9">
    <location>
        <begin position="220"/>
        <end position="364"/>
    </location>
</feature>
<protein>
    <submittedName>
        <fullName evidence="10">DEAD/DEAH box helicase</fullName>
    </submittedName>
</protein>
<dbReference type="PROSITE" id="PS00039">
    <property type="entry name" value="DEAD_ATP_HELICASE"/>
    <property type="match status" value="1"/>
</dbReference>